<feature type="transmembrane region" description="Helical" evidence="6">
    <location>
        <begin position="6"/>
        <end position="31"/>
    </location>
</feature>
<keyword evidence="3 6" id="KW-0812">Transmembrane</keyword>
<dbReference type="PANTHER" id="PTHR30238:SF4">
    <property type="entry name" value="SLL1022 PROTEIN"/>
    <property type="match status" value="1"/>
</dbReference>
<dbReference type="EMBL" id="AP021874">
    <property type="protein sequence ID" value="BBO67507.1"/>
    <property type="molecule type" value="Genomic_DNA"/>
</dbReference>
<dbReference type="RefSeq" id="WP_155315762.1">
    <property type="nucleotide sequence ID" value="NZ_AP021874.1"/>
</dbReference>
<dbReference type="PANTHER" id="PTHR30238">
    <property type="entry name" value="MEMBRANE BOUND PREDICTED REDOX MODULATOR"/>
    <property type="match status" value="1"/>
</dbReference>
<evidence type="ECO:0000256" key="5">
    <source>
        <dbReference type="ARBA" id="ARBA00023136"/>
    </source>
</evidence>
<dbReference type="KEGG" id="dalk:DSCA_14370"/>
<keyword evidence="5 6" id="KW-0472">Membrane</keyword>
<reference evidence="7 8" key="1">
    <citation type="submission" date="2019-11" db="EMBL/GenBank/DDBJ databases">
        <title>Comparative genomics of hydrocarbon-degrading Desulfosarcina strains.</title>
        <authorList>
            <person name="Watanabe M."/>
            <person name="Kojima H."/>
            <person name="Fukui M."/>
        </authorList>
    </citation>
    <scope>NUCLEOTIDE SEQUENCE [LARGE SCALE GENOMIC DNA]</scope>
    <source>
        <strain evidence="7 8">PL12</strain>
    </source>
</reference>
<proteinExistence type="inferred from homology"/>
<comment type="similarity">
    <text evidence="2">Belongs to the TerC family.</text>
</comment>
<sequence length="237" mass="26185">MADAVGLLALLIGLELVLGVDNVLVIAIFVARLPENQRQKARIIGLSLAMVARIVMLFVVVALASLTRPVVADFSVRDLILLAGGMFLLYKAVHEIHHTVEFREQENGDGEKGAGAFGAIILQIILLDIVFSIDSVITAVGLTQQLWIIVSAVVLSFVGILFFARPIGDFILRHPALKILALSFLITIGVTIFMEGMHKHVPKAYIYLPMGFALMVEMLQMRYEHNRRRKKELTTDA</sequence>
<evidence type="ECO:0000256" key="4">
    <source>
        <dbReference type="ARBA" id="ARBA00022989"/>
    </source>
</evidence>
<gene>
    <name evidence="7" type="primary">terC</name>
    <name evidence="7" type="ORF">DSCA_14370</name>
</gene>
<accession>A0A5K7YS83</accession>
<evidence type="ECO:0000256" key="6">
    <source>
        <dbReference type="SAM" id="Phobius"/>
    </source>
</evidence>
<evidence type="ECO:0000256" key="1">
    <source>
        <dbReference type="ARBA" id="ARBA00004141"/>
    </source>
</evidence>
<feature type="transmembrane region" description="Helical" evidence="6">
    <location>
        <begin position="176"/>
        <end position="194"/>
    </location>
</feature>
<feature type="transmembrane region" description="Helical" evidence="6">
    <location>
        <begin position="206"/>
        <end position="223"/>
    </location>
</feature>
<evidence type="ECO:0000313" key="7">
    <source>
        <dbReference type="EMBL" id="BBO67507.1"/>
    </source>
</evidence>
<protein>
    <submittedName>
        <fullName evidence="7">Membrane protein</fullName>
    </submittedName>
</protein>
<comment type="subcellular location">
    <subcellularLocation>
        <location evidence="1">Membrane</location>
        <topology evidence="1">Multi-pass membrane protein</topology>
    </subcellularLocation>
</comment>
<dbReference type="Pfam" id="PF03741">
    <property type="entry name" value="TerC"/>
    <property type="match status" value="1"/>
</dbReference>
<evidence type="ECO:0000256" key="3">
    <source>
        <dbReference type="ARBA" id="ARBA00022692"/>
    </source>
</evidence>
<evidence type="ECO:0000256" key="2">
    <source>
        <dbReference type="ARBA" id="ARBA00007511"/>
    </source>
</evidence>
<feature type="transmembrane region" description="Helical" evidence="6">
    <location>
        <begin position="114"/>
        <end position="133"/>
    </location>
</feature>
<dbReference type="InterPro" id="IPR005496">
    <property type="entry name" value="Integral_membrane_TerC"/>
</dbReference>
<feature type="transmembrane region" description="Helical" evidence="6">
    <location>
        <begin position="145"/>
        <end position="164"/>
    </location>
</feature>
<keyword evidence="8" id="KW-1185">Reference proteome</keyword>
<feature type="transmembrane region" description="Helical" evidence="6">
    <location>
        <begin position="76"/>
        <end position="93"/>
    </location>
</feature>
<organism evidence="7 8">
    <name type="scientific">Desulfosarcina alkanivorans</name>
    <dbReference type="NCBI Taxonomy" id="571177"/>
    <lineage>
        <taxon>Bacteria</taxon>
        <taxon>Pseudomonadati</taxon>
        <taxon>Thermodesulfobacteriota</taxon>
        <taxon>Desulfobacteria</taxon>
        <taxon>Desulfobacterales</taxon>
        <taxon>Desulfosarcinaceae</taxon>
        <taxon>Desulfosarcina</taxon>
    </lineage>
</organism>
<dbReference type="AlphaFoldDB" id="A0A5K7YS83"/>
<feature type="transmembrane region" description="Helical" evidence="6">
    <location>
        <begin position="43"/>
        <end position="64"/>
    </location>
</feature>
<dbReference type="OrthoDB" id="9805314at2"/>
<dbReference type="GO" id="GO:0016020">
    <property type="term" value="C:membrane"/>
    <property type="evidence" value="ECO:0007669"/>
    <property type="project" value="UniProtKB-SubCell"/>
</dbReference>
<keyword evidence="4 6" id="KW-1133">Transmembrane helix</keyword>
<dbReference type="Proteomes" id="UP000427906">
    <property type="component" value="Chromosome"/>
</dbReference>
<evidence type="ECO:0000313" key="8">
    <source>
        <dbReference type="Proteomes" id="UP000427906"/>
    </source>
</evidence>
<name>A0A5K7YS83_9BACT</name>